<keyword evidence="5" id="KW-1185">Reference proteome</keyword>
<feature type="transmembrane region" description="Helical" evidence="2">
    <location>
        <begin position="709"/>
        <end position="727"/>
    </location>
</feature>
<feature type="domain" description="Bacteriophage T5 Orf172 DNA-binding" evidence="3">
    <location>
        <begin position="328"/>
        <end position="429"/>
    </location>
</feature>
<protein>
    <recommendedName>
        <fullName evidence="3">Bacteriophage T5 Orf172 DNA-binding domain-containing protein</fullName>
    </recommendedName>
</protein>
<sequence>MAGIQFEVTLEPTVHPAGSRIQRTLSEFAAPDSEVFRQCQWTNEDLPWNQTCLKLAVDINLAGFWSSLGLDFERKQLSREETRALLQLVCCKEHVEEWLGYVKMITLVRQTSAGQDHGTKPAVPRPASGVNATPICPPYSFGSSGLSGHVFKLLGPSPHLSPIGESLEEETASLESVSNAWSLEIFAGGRKKLVNASNPDGITSGDLKSSSAPAAKGVFGTPENAAAPTGKEATPQELQTAARLSLSPDQQRHSGRRNLSVSSHSRPSSPGNLSAYGKLAWATMKGDVSFDRKVVVNAEKVARLLLDWKGFTNSRTLGEKGCVYIVRAPELDLVKIGYTQLPIGKRLKTIGSQCKTITSDWKIIESNGAVPLLAFKLLEKLVQTDLAPHRWYFDCVCGLSRAKKVPGYTQHQEWFEVTDQVALDTLQMWRKFLLREPFTWRDGHDNKPELQEKWRARLTELEAPSDDEMHDEHEMRLARWRKVLEDAESDVEDFSTDRDEAEASGDEASADIDDSADTDAGTDVSDVPIKPEAGLEDLESLAQIPPFLAADIPAPSIEVVPSSPLDAAFLPRRDRKNGALDAASQPTPAQSGTPLTSSKQEETVVDDACWEDASSTEESLSQHDPNEARGTTEQHEPEKQQAAPTTDGATAAISITDNKHANFDPLIQTLNSFLTQERPAIPERTILEDLVSLRWPLACMVAFALHVPYVPAGLSMAMWTVFLPFFLRELRGWY</sequence>
<dbReference type="STRING" id="329884.A0A4U0X465"/>
<name>A0A4U0X465_9PEZI</name>
<dbReference type="SMART" id="SM00974">
    <property type="entry name" value="T5orf172"/>
    <property type="match status" value="1"/>
</dbReference>
<feature type="region of interest" description="Disordered" evidence="1">
    <location>
        <begin position="578"/>
        <end position="647"/>
    </location>
</feature>
<feature type="compositionally biased region" description="Polar residues" evidence="1">
    <location>
        <begin position="203"/>
        <end position="212"/>
    </location>
</feature>
<evidence type="ECO:0000259" key="3">
    <source>
        <dbReference type="SMART" id="SM00974"/>
    </source>
</evidence>
<proteinExistence type="predicted"/>
<dbReference type="Proteomes" id="UP000309340">
    <property type="component" value="Unassembled WGS sequence"/>
</dbReference>
<accession>A0A4U0X465</accession>
<feature type="compositionally biased region" description="Polar residues" evidence="1">
    <location>
        <begin position="584"/>
        <end position="598"/>
    </location>
</feature>
<keyword evidence="2" id="KW-1133">Transmembrane helix</keyword>
<keyword evidence="2" id="KW-0472">Membrane</keyword>
<evidence type="ECO:0000256" key="1">
    <source>
        <dbReference type="SAM" id="MobiDB-lite"/>
    </source>
</evidence>
<dbReference type="Pfam" id="PF10544">
    <property type="entry name" value="T5orf172"/>
    <property type="match status" value="1"/>
</dbReference>
<keyword evidence="2" id="KW-0812">Transmembrane</keyword>
<gene>
    <name evidence="4" type="ORF">B0A55_08654</name>
</gene>
<feature type="compositionally biased region" description="Low complexity" evidence="1">
    <location>
        <begin position="518"/>
        <end position="527"/>
    </location>
</feature>
<dbReference type="InterPro" id="IPR018306">
    <property type="entry name" value="Phage_T5_Orf172_DNA-bd"/>
</dbReference>
<evidence type="ECO:0000313" key="4">
    <source>
        <dbReference type="EMBL" id="TKA71174.1"/>
    </source>
</evidence>
<feature type="region of interest" description="Disordered" evidence="1">
    <location>
        <begin position="490"/>
        <end position="528"/>
    </location>
</feature>
<evidence type="ECO:0000256" key="2">
    <source>
        <dbReference type="SAM" id="Phobius"/>
    </source>
</evidence>
<reference evidence="4 5" key="1">
    <citation type="submission" date="2017-03" db="EMBL/GenBank/DDBJ databases">
        <title>Genomes of endolithic fungi from Antarctica.</title>
        <authorList>
            <person name="Coleine C."/>
            <person name="Masonjones S."/>
            <person name="Stajich J.E."/>
        </authorList>
    </citation>
    <scope>NUCLEOTIDE SEQUENCE [LARGE SCALE GENOMIC DNA]</scope>
    <source>
        <strain evidence="4 5">CCFEE 5184</strain>
    </source>
</reference>
<feature type="region of interest" description="Disordered" evidence="1">
    <location>
        <begin position="203"/>
        <end position="271"/>
    </location>
</feature>
<feature type="compositionally biased region" description="Acidic residues" evidence="1">
    <location>
        <begin position="490"/>
        <end position="517"/>
    </location>
</feature>
<feature type="compositionally biased region" description="Basic and acidic residues" evidence="1">
    <location>
        <begin position="620"/>
        <end position="639"/>
    </location>
</feature>
<dbReference type="OrthoDB" id="3511049at2759"/>
<comment type="caution">
    <text evidence="4">The sequence shown here is derived from an EMBL/GenBank/DDBJ whole genome shotgun (WGS) entry which is preliminary data.</text>
</comment>
<dbReference type="EMBL" id="NAJQ01000364">
    <property type="protein sequence ID" value="TKA71174.1"/>
    <property type="molecule type" value="Genomic_DNA"/>
</dbReference>
<evidence type="ECO:0000313" key="5">
    <source>
        <dbReference type="Proteomes" id="UP000309340"/>
    </source>
</evidence>
<organism evidence="4 5">
    <name type="scientific">Friedmanniomyces simplex</name>
    <dbReference type="NCBI Taxonomy" id="329884"/>
    <lineage>
        <taxon>Eukaryota</taxon>
        <taxon>Fungi</taxon>
        <taxon>Dikarya</taxon>
        <taxon>Ascomycota</taxon>
        <taxon>Pezizomycotina</taxon>
        <taxon>Dothideomycetes</taxon>
        <taxon>Dothideomycetidae</taxon>
        <taxon>Mycosphaerellales</taxon>
        <taxon>Teratosphaeriaceae</taxon>
        <taxon>Friedmanniomyces</taxon>
    </lineage>
</organism>
<feature type="compositionally biased region" description="Low complexity" evidence="1">
    <location>
        <begin position="257"/>
        <end position="271"/>
    </location>
</feature>
<dbReference type="AlphaFoldDB" id="A0A4U0X465"/>